<evidence type="ECO:0000313" key="2">
    <source>
        <dbReference type="Proteomes" id="UP000006591"/>
    </source>
</evidence>
<sequence length="68" mass="7718">METVSTLWLQAQLTVYASPCSSYYCNKSRAPGLSMTLLLLRMHNASGTHLFYIYYSSSNFNAQLGRKM</sequence>
<dbReference type="Gramene" id="ONIVA02G21710.1">
    <property type="protein sequence ID" value="ONIVA02G21710.1"/>
    <property type="gene ID" value="ONIVA02G21710"/>
</dbReference>
<protein>
    <submittedName>
        <fullName evidence="1">Uncharacterized protein</fullName>
    </submittedName>
</protein>
<dbReference type="OMA" id="HNASGTH"/>
<proteinExistence type="predicted"/>
<dbReference type="HOGENOM" id="CLU_2798444_0_0_1"/>
<evidence type="ECO:0000313" key="1">
    <source>
        <dbReference type="EnsemblPlants" id="ONIVA02G21710.1"/>
    </source>
</evidence>
<dbReference type="Proteomes" id="UP000006591">
    <property type="component" value="Chromosome 2"/>
</dbReference>
<keyword evidence="2" id="KW-1185">Reference proteome</keyword>
<dbReference type="EnsemblPlants" id="ONIVA02G21710.1">
    <property type="protein sequence ID" value="ONIVA02G21710.1"/>
    <property type="gene ID" value="ONIVA02G21710"/>
</dbReference>
<dbReference type="AlphaFoldDB" id="A0A0E0G7W2"/>
<name>A0A0E0G7W2_ORYNI</name>
<reference evidence="1" key="2">
    <citation type="submission" date="2018-04" db="EMBL/GenBank/DDBJ databases">
        <title>OnivRS2 (Oryza nivara Reference Sequence Version 2).</title>
        <authorList>
            <person name="Zhang J."/>
            <person name="Kudrna D."/>
            <person name="Lee S."/>
            <person name="Talag J."/>
            <person name="Rajasekar S."/>
            <person name="Welchert J."/>
            <person name="Hsing Y.-I."/>
            <person name="Wing R.A."/>
        </authorList>
    </citation>
    <scope>NUCLEOTIDE SEQUENCE [LARGE SCALE GENOMIC DNA]</scope>
    <source>
        <strain evidence="1">SL10</strain>
    </source>
</reference>
<organism evidence="1">
    <name type="scientific">Oryza nivara</name>
    <name type="common">Indian wild rice</name>
    <name type="synonym">Oryza sativa f. spontanea</name>
    <dbReference type="NCBI Taxonomy" id="4536"/>
    <lineage>
        <taxon>Eukaryota</taxon>
        <taxon>Viridiplantae</taxon>
        <taxon>Streptophyta</taxon>
        <taxon>Embryophyta</taxon>
        <taxon>Tracheophyta</taxon>
        <taxon>Spermatophyta</taxon>
        <taxon>Magnoliopsida</taxon>
        <taxon>Liliopsida</taxon>
        <taxon>Poales</taxon>
        <taxon>Poaceae</taxon>
        <taxon>BOP clade</taxon>
        <taxon>Oryzoideae</taxon>
        <taxon>Oryzeae</taxon>
        <taxon>Oryzinae</taxon>
        <taxon>Oryza</taxon>
    </lineage>
</organism>
<reference evidence="1" key="1">
    <citation type="submission" date="2015-04" db="UniProtKB">
        <authorList>
            <consortium name="EnsemblPlants"/>
        </authorList>
    </citation>
    <scope>IDENTIFICATION</scope>
    <source>
        <strain evidence="1">SL10</strain>
    </source>
</reference>
<accession>A0A0E0G7W2</accession>